<evidence type="ECO:0000256" key="3">
    <source>
        <dbReference type="ARBA" id="ARBA00005582"/>
    </source>
</evidence>
<dbReference type="PANTHER" id="PTHR43758:SF2">
    <property type="entry name" value="OXIDIZED PURINE NUCLEOSIDE TRIPHOSPHATE HYDROLASE"/>
    <property type="match status" value="1"/>
</dbReference>
<keyword evidence="26" id="KW-1185">Reference proteome</keyword>
<dbReference type="PROSITE" id="PS00893">
    <property type="entry name" value="NUDIX_BOX"/>
    <property type="match status" value="1"/>
</dbReference>
<gene>
    <name evidence="25" type="ORF">CYLTODRAFT_495160</name>
</gene>
<proteinExistence type="inferred from homology"/>
<evidence type="ECO:0000256" key="18">
    <source>
        <dbReference type="ARBA" id="ARBA00031927"/>
    </source>
</evidence>
<comment type="cofactor">
    <cofactor evidence="1">
        <name>Mg(2+)</name>
        <dbReference type="ChEBI" id="CHEBI:18420"/>
    </cofactor>
</comment>
<evidence type="ECO:0000256" key="20">
    <source>
        <dbReference type="ARBA" id="ARBA00048002"/>
    </source>
</evidence>
<evidence type="ECO:0000256" key="15">
    <source>
        <dbReference type="ARBA" id="ARBA00029673"/>
    </source>
</evidence>
<feature type="domain" description="Nudix hydrolase" evidence="24">
    <location>
        <begin position="1"/>
        <end position="101"/>
    </location>
</feature>
<evidence type="ECO:0000256" key="17">
    <source>
        <dbReference type="ARBA" id="ARBA00030682"/>
    </source>
</evidence>
<comment type="catalytic activity">
    <reaction evidence="21">
        <text>O(6)-methyl-dGTP + H2O = O(6)-methyl-dGMP + diphosphate + H(+)</text>
        <dbReference type="Rhea" id="RHEA:67600"/>
        <dbReference type="ChEBI" id="CHEBI:15377"/>
        <dbReference type="ChEBI" id="CHEBI:15378"/>
        <dbReference type="ChEBI" id="CHEBI:33019"/>
        <dbReference type="ChEBI" id="CHEBI:169974"/>
        <dbReference type="ChEBI" id="CHEBI:169975"/>
    </reaction>
    <physiologicalReaction direction="left-to-right" evidence="21">
        <dbReference type="Rhea" id="RHEA:67601"/>
    </physiologicalReaction>
</comment>
<dbReference type="EMBL" id="KN880902">
    <property type="protein sequence ID" value="KIY61632.1"/>
    <property type="molecule type" value="Genomic_DNA"/>
</dbReference>
<dbReference type="AlphaFoldDB" id="A0A0D7ATS1"/>
<comment type="subunit">
    <text evidence="4">Monomer.</text>
</comment>
<dbReference type="Pfam" id="PF00293">
    <property type="entry name" value="NUDIX"/>
    <property type="match status" value="1"/>
</dbReference>
<dbReference type="GO" id="GO:0005634">
    <property type="term" value="C:nucleus"/>
    <property type="evidence" value="ECO:0007669"/>
    <property type="project" value="UniProtKB-SubCell"/>
</dbReference>
<protein>
    <recommendedName>
        <fullName evidence="14">Oxidized purine nucleoside triphosphate hydrolase</fullName>
        <ecNumber evidence="13">3.6.1.56</ecNumber>
    </recommendedName>
    <alternativeName>
        <fullName evidence="18">2-hydroxy-dATP diphosphatase</fullName>
    </alternativeName>
    <alternativeName>
        <fullName evidence="17">7,8-dihydro-8-oxoguanine triphosphatase</fullName>
    </alternativeName>
    <alternativeName>
        <fullName evidence="16">8-oxo-dGTPase</fullName>
    </alternativeName>
    <alternativeName>
        <fullName evidence="19">Methylated purine nucleoside triphosphate hydrolase</fullName>
    </alternativeName>
    <alternativeName>
        <fullName evidence="15">Nucleoside diphosphate-linked moiety X motif 1</fullName>
    </alternativeName>
</protein>
<evidence type="ECO:0000256" key="10">
    <source>
        <dbReference type="ARBA" id="ARBA00024459"/>
    </source>
</evidence>
<accession>A0A0D7ATS1</accession>
<dbReference type="CDD" id="cd03427">
    <property type="entry name" value="NUDIX_MTH1_Nudt1"/>
    <property type="match status" value="1"/>
</dbReference>
<dbReference type="InterPro" id="IPR003563">
    <property type="entry name" value="8ODP"/>
</dbReference>
<evidence type="ECO:0000256" key="1">
    <source>
        <dbReference type="ARBA" id="ARBA00001946"/>
    </source>
</evidence>
<evidence type="ECO:0000256" key="13">
    <source>
        <dbReference type="ARBA" id="ARBA00026103"/>
    </source>
</evidence>
<evidence type="ECO:0000256" key="7">
    <source>
        <dbReference type="ARBA" id="ARBA00022842"/>
    </source>
</evidence>
<keyword evidence="8" id="KW-0539">Nucleus</keyword>
<dbReference type="STRING" id="1314674.A0A0D7ATS1"/>
<dbReference type="GO" id="GO:0046872">
    <property type="term" value="F:metal ion binding"/>
    <property type="evidence" value="ECO:0007669"/>
    <property type="project" value="UniProtKB-KW"/>
</dbReference>
<evidence type="ECO:0000256" key="2">
    <source>
        <dbReference type="ARBA" id="ARBA00004123"/>
    </source>
</evidence>
<dbReference type="GO" id="GO:0008413">
    <property type="term" value="F:8-oxo-7,8-dihydroguanosine triphosphate pyrophosphatase activity"/>
    <property type="evidence" value="ECO:0007669"/>
    <property type="project" value="InterPro"/>
</dbReference>
<evidence type="ECO:0000256" key="19">
    <source>
        <dbReference type="ARBA" id="ARBA00032071"/>
    </source>
</evidence>
<keyword evidence="6" id="KW-0378">Hydrolase</keyword>
<dbReference type="PANTHER" id="PTHR43758">
    <property type="entry name" value="7,8-DIHYDRO-8-OXOGUANINE TRIPHOSPHATASE"/>
    <property type="match status" value="1"/>
</dbReference>
<evidence type="ECO:0000256" key="21">
    <source>
        <dbReference type="ARBA" id="ARBA00048894"/>
    </source>
</evidence>
<keyword evidence="5" id="KW-0479">Metal-binding</keyword>
<keyword evidence="7" id="KW-0460">Magnesium</keyword>
<dbReference type="OrthoDB" id="447842at2759"/>
<dbReference type="SUPFAM" id="SSF55811">
    <property type="entry name" value="Nudix"/>
    <property type="match status" value="1"/>
</dbReference>
<comment type="catalytic activity">
    <reaction evidence="20">
        <text>N(6)-methyl-ATP + H2O = N(6)-methyl-AMP + diphosphate + H(+)</text>
        <dbReference type="Rhea" id="RHEA:67608"/>
        <dbReference type="ChEBI" id="CHEBI:15377"/>
        <dbReference type="ChEBI" id="CHEBI:15378"/>
        <dbReference type="ChEBI" id="CHEBI:33019"/>
        <dbReference type="ChEBI" id="CHEBI:144842"/>
        <dbReference type="ChEBI" id="CHEBI:172873"/>
    </reaction>
    <physiologicalReaction direction="left-to-right" evidence="20">
        <dbReference type="Rhea" id="RHEA:67609"/>
    </physiologicalReaction>
</comment>
<dbReference type="GO" id="GO:0042262">
    <property type="term" value="P:DNA protection"/>
    <property type="evidence" value="ECO:0007669"/>
    <property type="project" value="InterPro"/>
</dbReference>
<organism evidence="25 26">
    <name type="scientific">Cylindrobasidium torrendii FP15055 ss-10</name>
    <dbReference type="NCBI Taxonomy" id="1314674"/>
    <lineage>
        <taxon>Eukaryota</taxon>
        <taxon>Fungi</taxon>
        <taxon>Dikarya</taxon>
        <taxon>Basidiomycota</taxon>
        <taxon>Agaricomycotina</taxon>
        <taxon>Agaricomycetes</taxon>
        <taxon>Agaricomycetidae</taxon>
        <taxon>Agaricales</taxon>
        <taxon>Marasmiineae</taxon>
        <taxon>Physalacriaceae</taxon>
        <taxon>Cylindrobasidium</taxon>
    </lineage>
</organism>
<comment type="catalytic activity">
    <reaction evidence="22">
        <text>N(6)-methyl-dATP + H2O = N(6)-methyl-dAMP + diphosphate + H(+)</text>
        <dbReference type="Rhea" id="RHEA:67604"/>
        <dbReference type="ChEBI" id="CHEBI:15377"/>
        <dbReference type="ChEBI" id="CHEBI:15378"/>
        <dbReference type="ChEBI" id="CHEBI:33019"/>
        <dbReference type="ChEBI" id="CHEBI:169976"/>
        <dbReference type="ChEBI" id="CHEBI:172872"/>
    </reaction>
    <physiologicalReaction direction="left-to-right" evidence="22">
        <dbReference type="Rhea" id="RHEA:67605"/>
    </physiologicalReaction>
</comment>
<evidence type="ECO:0000256" key="11">
    <source>
        <dbReference type="ARBA" id="ARBA00024486"/>
    </source>
</evidence>
<evidence type="ECO:0000256" key="14">
    <source>
        <dbReference type="ARBA" id="ARBA00026218"/>
    </source>
</evidence>
<comment type="subcellular location">
    <subcellularLocation>
        <location evidence="2">Nucleus</location>
    </subcellularLocation>
</comment>
<dbReference type="InterPro" id="IPR020084">
    <property type="entry name" value="NUDIX_hydrolase_CS"/>
</dbReference>
<dbReference type="Gene3D" id="3.90.79.10">
    <property type="entry name" value="Nucleoside Triphosphate Pyrophosphohydrolase"/>
    <property type="match status" value="1"/>
</dbReference>
<name>A0A0D7ATS1_9AGAR</name>
<evidence type="ECO:0000256" key="4">
    <source>
        <dbReference type="ARBA" id="ARBA00011245"/>
    </source>
</evidence>
<evidence type="ECO:0000256" key="8">
    <source>
        <dbReference type="ARBA" id="ARBA00023242"/>
    </source>
</evidence>
<comment type="catalytic activity">
    <reaction evidence="11">
        <text>8-oxo-dGTP + H2O = 8-oxo-dGMP + diphosphate + H(+)</text>
        <dbReference type="Rhea" id="RHEA:31575"/>
        <dbReference type="ChEBI" id="CHEBI:15377"/>
        <dbReference type="ChEBI" id="CHEBI:15378"/>
        <dbReference type="ChEBI" id="CHEBI:33019"/>
        <dbReference type="ChEBI" id="CHEBI:63224"/>
        <dbReference type="ChEBI" id="CHEBI:77896"/>
    </reaction>
    <physiologicalReaction direction="left-to-right" evidence="11">
        <dbReference type="Rhea" id="RHEA:31576"/>
    </physiologicalReaction>
</comment>
<evidence type="ECO:0000256" key="5">
    <source>
        <dbReference type="ARBA" id="ARBA00022723"/>
    </source>
</evidence>
<evidence type="ECO:0000313" key="26">
    <source>
        <dbReference type="Proteomes" id="UP000054007"/>
    </source>
</evidence>
<dbReference type="GO" id="GO:0008828">
    <property type="term" value="F:dATP diphosphatase activity"/>
    <property type="evidence" value="ECO:0007669"/>
    <property type="project" value="UniProtKB-EC"/>
</dbReference>
<evidence type="ECO:0000256" key="6">
    <source>
        <dbReference type="ARBA" id="ARBA00022801"/>
    </source>
</evidence>
<dbReference type="Proteomes" id="UP000054007">
    <property type="component" value="Unassembled WGS sequence"/>
</dbReference>
<comment type="function">
    <text evidence="23">Oxidized purine nucleoside triphosphate hydrolase which is a prominent sanitizer of the oxidized nucleotide pool. Catalyzes the hydrolysis of 2-oxo-dATP (2-hydroxy-dATP) into 2-oxo-dAMP. Also has a significant hydrolase activity toward 2-oxo-ATP, 8-oxo-dGTP and 8-oxo-dATP. Through the hydrolysis of oxidized purine nucleoside triphosphates, prevents their incorporation into DNA and the subsequent transversions A:T to C:G and G:C to T:A. Also catalyzes the hydrolysis of methylated purine nucleoside triphosphate preventing their integration into DNA. Through this antimutagenic activity protects cells from oxidative stress.</text>
</comment>
<comment type="similarity">
    <text evidence="3">Belongs to the Nudix hydrolase family.</text>
</comment>
<sequence length="127" mass="14531">MGFYNGFGGKVEPGETSAQAALRELEEESGITAPLEHAGVLLFTDKLSWAFYIDIYRARSYTGEPTETDEMRPQWFDQNDPPFNAMWLSDPEWFPLLLSGTFFKGRVDYDARQPLKWWIGTLEGKLA</sequence>
<evidence type="ECO:0000256" key="23">
    <source>
        <dbReference type="ARBA" id="ARBA00053094"/>
    </source>
</evidence>
<dbReference type="GO" id="GO:0005737">
    <property type="term" value="C:cytoplasm"/>
    <property type="evidence" value="ECO:0007669"/>
    <property type="project" value="TreeGrafter"/>
</dbReference>
<dbReference type="EC" id="3.6.1.56" evidence="13"/>
<comment type="catalytic activity">
    <reaction evidence="9">
        <text>8-oxo-dATP + H2O = 8-oxo-dAMP + diphosphate + H(+)</text>
        <dbReference type="Rhea" id="RHEA:65396"/>
        <dbReference type="ChEBI" id="CHEBI:15377"/>
        <dbReference type="ChEBI" id="CHEBI:15378"/>
        <dbReference type="ChEBI" id="CHEBI:33019"/>
        <dbReference type="ChEBI" id="CHEBI:71361"/>
        <dbReference type="ChEBI" id="CHEBI:172871"/>
    </reaction>
    <physiologicalReaction direction="left-to-right" evidence="9">
        <dbReference type="Rhea" id="RHEA:65397"/>
    </physiologicalReaction>
</comment>
<dbReference type="InterPro" id="IPR000086">
    <property type="entry name" value="NUDIX_hydrolase_dom"/>
</dbReference>
<evidence type="ECO:0000256" key="9">
    <source>
        <dbReference type="ARBA" id="ARBA00024448"/>
    </source>
</evidence>
<evidence type="ECO:0000259" key="24">
    <source>
        <dbReference type="PROSITE" id="PS51462"/>
    </source>
</evidence>
<dbReference type="PROSITE" id="PS51462">
    <property type="entry name" value="NUDIX"/>
    <property type="match status" value="1"/>
</dbReference>
<dbReference type="InterPro" id="IPR015797">
    <property type="entry name" value="NUDIX_hydrolase-like_dom_sf"/>
</dbReference>
<evidence type="ECO:0000256" key="22">
    <source>
        <dbReference type="ARBA" id="ARBA00049032"/>
    </source>
</evidence>
<evidence type="ECO:0000313" key="25">
    <source>
        <dbReference type="EMBL" id="KIY61632.1"/>
    </source>
</evidence>
<comment type="catalytic activity">
    <reaction evidence="12">
        <text>2-oxo-ATP + H2O = 2-oxo-AMP + diphosphate + H(+)</text>
        <dbReference type="Rhea" id="RHEA:67392"/>
        <dbReference type="ChEBI" id="CHEBI:15377"/>
        <dbReference type="ChEBI" id="CHEBI:15378"/>
        <dbReference type="ChEBI" id="CHEBI:33019"/>
        <dbReference type="ChEBI" id="CHEBI:71395"/>
        <dbReference type="ChEBI" id="CHEBI:172878"/>
    </reaction>
    <physiologicalReaction direction="left-to-right" evidence="12">
        <dbReference type="Rhea" id="RHEA:67393"/>
    </physiologicalReaction>
</comment>
<evidence type="ECO:0000256" key="12">
    <source>
        <dbReference type="ARBA" id="ARBA00024596"/>
    </source>
</evidence>
<comment type="catalytic activity">
    <reaction evidence="10">
        <text>2-oxo-dATP + H2O = 2-oxo-dAMP + diphosphate + H(+)</text>
        <dbReference type="Rhea" id="RHEA:31583"/>
        <dbReference type="ChEBI" id="CHEBI:15377"/>
        <dbReference type="ChEBI" id="CHEBI:15378"/>
        <dbReference type="ChEBI" id="CHEBI:33019"/>
        <dbReference type="ChEBI" id="CHEBI:63212"/>
        <dbReference type="ChEBI" id="CHEBI:77897"/>
        <dbReference type="EC" id="3.6.1.56"/>
    </reaction>
    <physiologicalReaction direction="left-to-right" evidence="10">
        <dbReference type="Rhea" id="RHEA:31584"/>
    </physiologicalReaction>
</comment>
<evidence type="ECO:0000256" key="16">
    <source>
        <dbReference type="ARBA" id="ARBA00030634"/>
    </source>
</evidence>
<dbReference type="PRINTS" id="PR01403">
    <property type="entry name" value="8OXTPHPHTASE"/>
</dbReference>
<reference evidence="25 26" key="1">
    <citation type="journal article" date="2015" name="Fungal Genet. Biol.">
        <title>Evolution of novel wood decay mechanisms in Agaricales revealed by the genome sequences of Fistulina hepatica and Cylindrobasidium torrendii.</title>
        <authorList>
            <person name="Floudas D."/>
            <person name="Held B.W."/>
            <person name="Riley R."/>
            <person name="Nagy L.G."/>
            <person name="Koehler G."/>
            <person name="Ransdell A.S."/>
            <person name="Younus H."/>
            <person name="Chow J."/>
            <person name="Chiniquy J."/>
            <person name="Lipzen A."/>
            <person name="Tritt A."/>
            <person name="Sun H."/>
            <person name="Haridas S."/>
            <person name="LaButti K."/>
            <person name="Ohm R.A."/>
            <person name="Kues U."/>
            <person name="Blanchette R.A."/>
            <person name="Grigoriev I.V."/>
            <person name="Minto R.E."/>
            <person name="Hibbett D.S."/>
        </authorList>
    </citation>
    <scope>NUCLEOTIDE SEQUENCE [LARGE SCALE GENOMIC DNA]</scope>
    <source>
        <strain evidence="25 26">FP15055 ss-10</strain>
    </source>
</reference>